<keyword evidence="3 7" id="KW-0812">Transmembrane</keyword>
<dbReference type="InterPro" id="IPR008795">
    <property type="entry name" value="Prominin"/>
</dbReference>
<keyword evidence="9" id="KW-1185">Reference proteome</keyword>
<comment type="similarity">
    <text evidence="2">Belongs to the prominin family.</text>
</comment>
<feature type="transmembrane region" description="Helical" evidence="7">
    <location>
        <begin position="547"/>
        <end position="573"/>
    </location>
</feature>
<evidence type="ECO:0000256" key="5">
    <source>
        <dbReference type="ARBA" id="ARBA00023136"/>
    </source>
</evidence>
<accession>A0ABM1P4Z7</accession>
<dbReference type="PANTHER" id="PTHR22730">
    <property type="entry name" value="PROMININ PROM PROTEIN"/>
    <property type="match status" value="1"/>
</dbReference>
<reference evidence="10" key="3">
    <citation type="submission" date="2025-08" db="UniProtKB">
        <authorList>
            <consortium name="RefSeq"/>
        </authorList>
    </citation>
    <scope>IDENTIFICATION</scope>
    <source>
        <tissue evidence="10">Whole organism</tissue>
    </source>
</reference>
<dbReference type="RefSeq" id="XP_017862283.1">
    <property type="nucleotide sequence ID" value="XM_018006794.1"/>
</dbReference>
<comment type="subcellular location">
    <subcellularLocation>
        <location evidence="1">Membrane</location>
        <topology evidence="1">Multi-pass membrane protein</topology>
    </subcellularLocation>
</comment>
<dbReference type="GeneID" id="108613379"/>
<organism evidence="9 10">
    <name type="scientific">Drosophila arizonae</name>
    <name type="common">Fruit fly</name>
    <dbReference type="NCBI Taxonomy" id="7263"/>
    <lineage>
        <taxon>Eukaryota</taxon>
        <taxon>Metazoa</taxon>
        <taxon>Ecdysozoa</taxon>
        <taxon>Arthropoda</taxon>
        <taxon>Hexapoda</taxon>
        <taxon>Insecta</taxon>
        <taxon>Pterygota</taxon>
        <taxon>Neoptera</taxon>
        <taxon>Endopterygota</taxon>
        <taxon>Diptera</taxon>
        <taxon>Brachycera</taxon>
        <taxon>Muscomorpha</taxon>
        <taxon>Ephydroidea</taxon>
        <taxon>Drosophilidae</taxon>
        <taxon>Drosophila</taxon>
    </lineage>
</organism>
<evidence type="ECO:0000313" key="9">
    <source>
        <dbReference type="Proteomes" id="UP000694904"/>
    </source>
</evidence>
<evidence type="ECO:0000256" key="6">
    <source>
        <dbReference type="ARBA" id="ARBA00023180"/>
    </source>
</evidence>
<dbReference type="Pfam" id="PF05478">
    <property type="entry name" value="Prominin"/>
    <property type="match status" value="1"/>
</dbReference>
<evidence type="ECO:0000256" key="1">
    <source>
        <dbReference type="ARBA" id="ARBA00004141"/>
    </source>
</evidence>
<evidence type="ECO:0000256" key="4">
    <source>
        <dbReference type="ARBA" id="ARBA00022989"/>
    </source>
</evidence>
<keyword evidence="4 7" id="KW-1133">Transmembrane helix</keyword>
<keyword evidence="8" id="KW-0732">Signal</keyword>
<dbReference type="PANTHER" id="PTHR22730:SF1">
    <property type="entry name" value="PROMININ-LIKE PROTEIN"/>
    <property type="match status" value="1"/>
</dbReference>
<evidence type="ECO:0000256" key="7">
    <source>
        <dbReference type="SAM" id="Phobius"/>
    </source>
</evidence>
<evidence type="ECO:0000256" key="2">
    <source>
        <dbReference type="ARBA" id="ARBA00006058"/>
    </source>
</evidence>
<feature type="signal peptide" evidence="8">
    <location>
        <begin position="1"/>
        <end position="34"/>
    </location>
</feature>
<feature type="chain" id="PRO_5045549702" evidence="8">
    <location>
        <begin position="35"/>
        <end position="945"/>
    </location>
</feature>
<reference evidence="9" key="1">
    <citation type="journal article" date="1997" name="Nucleic Acids Res.">
        <title>tRNAscan-SE: a program for improved detection of transfer RNA genes in genomic sequence.</title>
        <authorList>
            <person name="Lowe T.M."/>
            <person name="Eddy S.R."/>
        </authorList>
    </citation>
    <scope>NUCLEOTIDE SEQUENCE [LARGE SCALE GENOMIC DNA]</scope>
</reference>
<evidence type="ECO:0000256" key="3">
    <source>
        <dbReference type="ARBA" id="ARBA00022692"/>
    </source>
</evidence>
<keyword evidence="5 7" id="KW-0472">Membrane</keyword>
<feature type="transmembrane region" description="Helical" evidence="7">
    <location>
        <begin position="239"/>
        <end position="261"/>
    </location>
</feature>
<feature type="transmembrane region" description="Helical" evidence="7">
    <location>
        <begin position="517"/>
        <end position="540"/>
    </location>
</feature>
<protein>
    <submittedName>
        <fullName evidence="10">Prominin-like protein</fullName>
    </submittedName>
</protein>
<evidence type="ECO:0000256" key="8">
    <source>
        <dbReference type="SAM" id="SignalP"/>
    </source>
</evidence>
<evidence type="ECO:0000313" key="10">
    <source>
        <dbReference type="RefSeq" id="XP_017862283.1"/>
    </source>
</evidence>
<feature type="transmembrane region" description="Helical" evidence="7">
    <location>
        <begin position="192"/>
        <end position="218"/>
    </location>
</feature>
<proteinExistence type="inferred from homology"/>
<dbReference type="Proteomes" id="UP000694904">
    <property type="component" value="Chromosome 4"/>
</dbReference>
<reference evidence="9" key="2">
    <citation type="journal article" date="2016" name="G3 (Bethesda)">
        <title>Genome Evolution in Three Species of Cactophilic Drosophila.</title>
        <authorList>
            <person name="Sanchez-Flores A."/>
            <person name="Penazola F."/>
            <person name="Carpinteyro-Ponce J."/>
            <person name="Nazario-Yepiz N."/>
            <person name="Abreu-Goodger C."/>
            <person name="Machado C.A."/>
            <person name="Markow T.A."/>
        </authorList>
    </citation>
    <scope>NUCLEOTIDE SEQUENCE [LARGE SCALE GENOMIC DNA]</scope>
</reference>
<sequence length="945" mass="108686">MKSQRCFLSIRCIWAVRVIIIGCLLGSLTSSAVAQEDEDEDSNIKEDYTEDLSTELPEPKPVNKHASAVRHFGMPKYRGEFISSKESFKVDEWRPGFEGLGTIHEQMGENHWPKPIFTKYESTVTYQRQIIYPKMGMTPIYNFTHYVFQNTLSDPPYLPDGYVVTSSRDTLILGQKTEMNDWRDLLWRYFQYLVWVAFLLLLIIIIPFIGVCYCCFCCCRRCPKGCPPCTRGRETRLRFIYGTLLFLLIVLLVLSTVVVFLTNKMIDRGMREPTQAMRRSAEDTCKYLEDIRSHIFHLFGNNYEELMNQLIYLLTHAHHHIFLDLSDSSDASGLEELDRIFKNMRHARALMKEVNAMENEMRYLISQLRDGVRGVKREVTYACHISSHPRCLNFLQRSTIEFIDAASCLHIDQLPDSNIYLDGFRNIIDENYNRISKNALLRLQAVKNAVDEHMKRAAPPIILSLKRGRDSLLYKAIEIRTKIDTVVNNLYFSSLGASRSFEGFYNRYAKNRSAINLIVFILLMLISITLIIGLICGCFASKAAGAVILLFALIFIFCVLSFILLVGLFYFIIGLLTYGGACEPSGYLRNHETFLNVDRKLRLFQMYHDSEDISTRQALIALQSCSPNHTVFNVLQDNSIYDVTELTKIEIFSEDDLLMPSSHEDFSSLTLLTADELHNLNQLLNGNLSTYRSQLYTQYLCRGLTPRALPSYAQELRSIVKDLYFGYYAGHWNIRVALNNAAMSLDVYHNEFVVPILNLQRSMRDKLKKIDKMILYNNNNFGYSIKTLLRMAIDAEAFIKSKGKYFIYELAKNLSIFCSEETQQFISMIERKCENEVGRCELLSNIYHRSVDLICENLIDPINGFWVGVLSAALILLPLLFILHRLICLYKIYTPPTAATFVGHCPACIVRAPGGYYANTRIAILDNMQDYNDPPFAATKQKKKD</sequence>
<feature type="transmembrane region" description="Helical" evidence="7">
    <location>
        <begin position="864"/>
        <end position="883"/>
    </location>
</feature>
<keyword evidence="6" id="KW-0325">Glycoprotein</keyword>
<gene>
    <name evidence="10" type="primary">LOC108613379</name>
</gene>
<name>A0ABM1P4Z7_DROAR</name>